<dbReference type="AlphaFoldDB" id="A0A2S9JQV2"/>
<dbReference type="InterPro" id="IPR011992">
    <property type="entry name" value="EF-hand-dom_pair"/>
</dbReference>
<keyword evidence="3" id="KW-0808">Transferase</keyword>
<proteinExistence type="predicted"/>
<keyword evidence="1" id="KW-0732">Signal</keyword>
<dbReference type="PROSITE" id="PS00018">
    <property type="entry name" value="EF_HAND_1"/>
    <property type="match status" value="2"/>
</dbReference>
<dbReference type="RefSeq" id="WP_105733794.1">
    <property type="nucleotide sequence ID" value="NZ_PVBT01000002.1"/>
</dbReference>
<dbReference type="PROSITE" id="PS50222">
    <property type="entry name" value="EF_HAND_2"/>
    <property type="match status" value="2"/>
</dbReference>
<keyword evidence="3" id="KW-0418">Kinase</keyword>
<dbReference type="Gene3D" id="1.10.238.10">
    <property type="entry name" value="EF-hand"/>
    <property type="match status" value="2"/>
</dbReference>
<organism evidence="3 4">
    <name type="scientific">Phyllobacterium myrsinacearum</name>
    <dbReference type="NCBI Taxonomy" id="28101"/>
    <lineage>
        <taxon>Bacteria</taxon>
        <taxon>Pseudomonadati</taxon>
        <taxon>Pseudomonadota</taxon>
        <taxon>Alphaproteobacteria</taxon>
        <taxon>Hyphomicrobiales</taxon>
        <taxon>Phyllobacteriaceae</taxon>
        <taxon>Phyllobacterium</taxon>
    </lineage>
</organism>
<dbReference type="InterPro" id="IPR018247">
    <property type="entry name" value="EF_Hand_1_Ca_BS"/>
</dbReference>
<dbReference type="Pfam" id="PF13202">
    <property type="entry name" value="EF-hand_5"/>
    <property type="match status" value="1"/>
</dbReference>
<dbReference type="SUPFAM" id="SSF47473">
    <property type="entry name" value="EF-hand"/>
    <property type="match status" value="1"/>
</dbReference>
<reference evidence="3 4" key="1">
    <citation type="submission" date="2018-02" db="EMBL/GenBank/DDBJ databases">
        <title>The draft genome of Phyllobacterium myrsinacearum DSM5892.</title>
        <authorList>
            <person name="Li L."/>
            <person name="Liu L."/>
            <person name="Zhang X."/>
            <person name="Wang T."/>
        </authorList>
    </citation>
    <scope>NUCLEOTIDE SEQUENCE [LARGE SCALE GENOMIC DNA]</scope>
    <source>
        <strain evidence="3 4">DSM 5892</strain>
    </source>
</reference>
<evidence type="ECO:0000313" key="4">
    <source>
        <dbReference type="Proteomes" id="UP000238563"/>
    </source>
</evidence>
<feature type="domain" description="EF-hand" evidence="2">
    <location>
        <begin position="26"/>
        <end position="61"/>
    </location>
</feature>
<name>A0A2S9JQV2_9HYPH</name>
<dbReference type="OrthoDB" id="7474785at2"/>
<protein>
    <submittedName>
        <fullName evidence="3">Histidine kinase</fullName>
    </submittedName>
</protein>
<keyword evidence="4" id="KW-1185">Reference proteome</keyword>
<dbReference type="CDD" id="cd00051">
    <property type="entry name" value="EFh"/>
    <property type="match status" value="1"/>
</dbReference>
<evidence type="ECO:0000256" key="1">
    <source>
        <dbReference type="SAM" id="SignalP"/>
    </source>
</evidence>
<dbReference type="Proteomes" id="UP000238563">
    <property type="component" value="Unassembled WGS sequence"/>
</dbReference>
<feature type="chain" id="PRO_5015497690" evidence="1">
    <location>
        <begin position="22"/>
        <end position="124"/>
    </location>
</feature>
<dbReference type="Pfam" id="PF13499">
    <property type="entry name" value="EF-hand_7"/>
    <property type="match status" value="1"/>
</dbReference>
<dbReference type="EMBL" id="PVBT01000002">
    <property type="protein sequence ID" value="PRD55565.1"/>
    <property type="molecule type" value="Genomic_DNA"/>
</dbReference>
<dbReference type="InterPro" id="IPR002048">
    <property type="entry name" value="EF_hand_dom"/>
</dbReference>
<evidence type="ECO:0000313" key="3">
    <source>
        <dbReference type="EMBL" id="PRD55565.1"/>
    </source>
</evidence>
<comment type="caution">
    <text evidence="3">The sequence shown here is derived from an EMBL/GenBank/DDBJ whole genome shotgun (WGS) entry which is preliminary data.</text>
</comment>
<feature type="signal peptide" evidence="1">
    <location>
        <begin position="1"/>
        <end position="21"/>
    </location>
</feature>
<accession>A0A2S9JQV2</accession>
<sequence length="124" mass="13621">MKTILAAVVVLTAFTTFPALAQEKPADKEKVDKTFDRIDTNKDGSIDRAELSVYLLAVVDKQRSDFESGFLEMDVNKDGKIDKEEAKANAVLLSYFDPLDSDKDGFLSKAELDAAMDAAAKIQN</sequence>
<feature type="domain" description="EF-hand" evidence="2">
    <location>
        <begin position="87"/>
        <end position="122"/>
    </location>
</feature>
<gene>
    <name evidence="3" type="ORF">C5750_10495</name>
</gene>
<dbReference type="GO" id="GO:0005509">
    <property type="term" value="F:calcium ion binding"/>
    <property type="evidence" value="ECO:0007669"/>
    <property type="project" value="InterPro"/>
</dbReference>
<dbReference type="GO" id="GO:0016301">
    <property type="term" value="F:kinase activity"/>
    <property type="evidence" value="ECO:0007669"/>
    <property type="project" value="UniProtKB-KW"/>
</dbReference>
<dbReference type="SMART" id="SM00054">
    <property type="entry name" value="EFh"/>
    <property type="match status" value="3"/>
</dbReference>
<evidence type="ECO:0000259" key="2">
    <source>
        <dbReference type="PROSITE" id="PS50222"/>
    </source>
</evidence>